<dbReference type="NCBIfam" id="TIGR01643">
    <property type="entry name" value="YD_repeat_2x"/>
    <property type="match status" value="9"/>
</dbReference>
<evidence type="ECO:0000313" key="3">
    <source>
        <dbReference type="EMBL" id="WEK46111.1"/>
    </source>
</evidence>
<dbReference type="InterPro" id="IPR056823">
    <property type="entry name" value="TEN-like_YD-shell"/>
</dbReference>
<dbReference type="Proteomes" id="UP001218362">
    <property type="component" value="Chromosome"/>
</dbReference>
<dbReference type="InterPro" id="IPR031325">
    <property type="entry name" value="RHS_repeat"/>
</dbReference>
<protein>
    <recommendedName>
        <fullName evidence="2">Teneurin-like YD-shell domain-containing protein</fullName>
    </recommendedName>
</protein>
<proteinExistence type="predicted"/>
<accession>A0AAJ5X5U5</accession>
<dbReference type="EMBL" id="CP119316">
    <property type="protein sequence ID" value="WEK46111.1"/>
    <property type="molecule type" value="Genomic_DNA"/>
</dbReference>
<sequence>MVSIFTGVGAGFARGSGNLLGGAGQLGNSLLGRGAEGVSVNAATGGLLISHQDEFLVGLGPDVAITRTYNSLADTGDGDNGDNWQQGTTRKVVGYTAGVSVQRLGADGSLITYSWVSGDLYRTKDGSGAFDTLEYNSGADAWTWTEGDSQSKEVYSAAQALGEYRITSAADIDGNALAFTYVSGTDQLDKVTTTDGSWTQYTWSGNAITQVATGYTDLATSTAKTLTRVRYTYDGLGRLQTVTTDLTPGDSSVSDGAKYVTTYTYDGASNRVASIAQSDGSLLQVAYDGSGRVQTLTQTVASGVTRVTTLTYGTGYTTVTGPDSQVTRLDYDGSNRLTKITAPAAYSGATAQTVQFSYDADGNLDTVTDSNGKVTSYDYDVNGNATLITDATGNTVTRTYDAQNRLITELTSGADRDGASVAHYQQYVYDAEGHLRFAVNAAGQTTEYQYNTAGQLVRTITYAEQRMTPPGAAAISEATAMAWASAITDRSSVRVIDNSYDARGNLTQSKAYGIADASGNPLTTEGTSTSSFVYDQAGNLLERYRPGESHETFLYDGMGRLYSSTDKNGGTTTIVFTDASSTTTVTTSLGLTTTSVYNKAGDLVSYTESGASATAGTATSYYDAAGRLRKVVDASGREAYFYYDKAGRKVAEVNQLGELTEYRYDAAGRVAATIAYSTALTGTPLTNMQNVGYTGDLSTMLPTASASDVWSWTVYDDAGRVIQVIDNLGSTVTYEYDTEGKLAKTYAWYTKLSAGTLTGFKTAFPTSLQLPATNAKDTFSRVFYNKAGQQIASLDGEGYLTESIRDGAGLVTQTTSYVAVTNAADRASGSLATLKAGIVASTADRVAYSVYDGQGLLRYTVNAEGGITGFTYDNAGRPSKTTVYAVKQALTDFTYDAVKAAVTTNAADRTSWVVYDAAGRAAYAVDAEGGVTAFTYNIAGQVVKAIAYDNLYASTVDLTSLNSWSANTTQANDASNRLTRTWYNARGEAVYSIDAEGIVTGYAYDAEGRVLSTTCYAATNNTIASSKVVVSDTTTISQLQSLIAGLTYVITVSQSYDNAGRVLTSTDGMDVVTRNTYNALGQLTDVVEAYSTTDEAITHYTYDGAGRVLTVTAAYGVSGQAATVTYAYDGLGNKTSVTDARSNSTTYTYDRLGQVLTATNALSGVTTYVYDAFGNVVKATSPGSGSTYARLRRESAQPERTAQIEIAHG</sequence>
<dbReference type="PANTHER" id="PTHR32305:SF15">
    <property type="entry name" value="PROTEIN RHSA-RELATED"/>
    <property type="match status" value="1"/>
</dbReference>
<gene>
    <name evidence="3" type="ORF">P0Y56_13960</name>
</gene>
<dbReference type="Pfam" id="PF05593">
    <property type="entry name" value="RHS_repeat"/>
    <property type="match status" value="3"/>
</dbReference>
<reference evidence="3" key="1">
    <citation type="submission" date="2023-03" db="EMBL/GenBank/DDBJ databases">
        <title>Andean soil-derived lignocellulolytic bacterial consortium as a source of novel taxa and putative plastic-active enzymes.</title>
        <authorList>
            <person name="Diaz-Garcia L."/>
            <person name="Chuvochina M."/>
            <person name="Feuerriegel G."/>
            <person name="Bunk B."/>
            <person name="Sproer C."/>
            <person name="Streit W.R."/>
            <person name="Rodriguez L.M."/>
            <person name="Overmann J."/>
            <person name="Jimenez D.J."/>
        </authorList>
    </citation>
    <scope>NUCLEOTIDE SEQUENCE</scope>
    <source>
        <strain evidence="3">MAG 26</strain>
    </source>
</reference>
<feature type="domain" description="Teneurin-like YD-shell" evidence="2">
    <location>
        <begin position="173"/>
        <end position="459"/>
    </location>
</feature>
<dbReference type="Pfam" id="PF25023">
    <property type="entry name" value="TEN_YD-shell"/>
    <property type="match status" value="1"/>
</dbReference>
<name>A0AAJ5X5U5_9SPHN</name>
<evidence type="ECO:0000256" key="1">
    <source>
        <dbReference type="ARBA" id="ARBA00022737"/>
    </source>
</evidence>
<dbReference type="KEGG" id="acob:P0Y56_13960"/>
<keyword evidence="1" id="KW-0677">Repeat</keyword>
<dbReference type="InterPro" id="IPR006530">
    <property type="entry name" value="YD"/>
</dbReference>
<dbReference type="InterPro" id="IPR050708">
    <property type="entry name" value="T6SS_VgrG/RHS"/>
</dbReference>
<dbReference type="AlphaFoldDB" id="A0AAJ5X5U5"/>
<organism evidence="3 4">
    <name type="scientific">Candidatus Andeanibacterium colombiense</name>
    <dbReference type="NCBI Taxonomy" id="3121345"/>
    <lineage>
        <taxon>Bacteria</taxon>
        <taxon>Pseudomonadati</taxon>
        <taxon>Pseudomonadota</taxon>
        <taxon>Alphaproteobacteria</taxon>
        <taxon>Sphingomonadales</taxon>
        <taxon>Sphingomonadaceae</taxon>
        <taxon>Candidatus Andeanibacterium</taxon>
    </lineage>
</organism>
<dbReference type="Gene3D" id="2.180.10.10">
    <property type="entry name" value="RHS repeat-associated core"/>
    <property type="match status" value="5"/>
</dbReference>
<evidence type="ECO:0000313" key="4">
    <source>
        <dbReference type="Proteomes" id="UP001218362"/>
    </source>
</evidence>
<evidence type="ECO:0000259" key="2">
    <source>
        <dbReference type="Pfam" id="PF25023"/>
    </source>
</evidence>
<dbReference type="PANTHER" id="PTHR32305">
    <property type="match status" value="1"/>
</dbReference>